<dbReference type="RefSeq" id="WP_345316399.1">
    <property type="nucleotide sequence ID" value="NZ_BAABLF010000008.1"/>
</dbReference>
<reference evidence="2" key="1">
    <citation type="journal article" date="2019" name="Int. J. Syst. Evol. Microbiol.">
        <title>The Global Catalogue of Microorganisms (GCM) 10K type strain sequencing project: providing services to taxonomists for standard genome sequencing and annotation.</title>
        <authorList>
            <consortium name="The Broad Institute Genomics Platform"/>
            <consortium name="The Broad Institute Genome Sequencing Center for Infectious Disease"/>
            <person name="Wu L."/>
            <person name="Ma J."/>
        </authorList>
    </citation>
    <scope>NUCLEOTIDE SEQUENCE [LARGE SCALE GENOMIC DNA]</scope>
    <source>
        <strain evidence="2">JCM 18720</strain>
    </source>
</reference>
<dbReference type="Pfam" id="PF07103">
    <property type="entry name" value="DUF1365"/>
    <property type="match status" value="1"/>
</dbReference>
<dbReference type="Proteomes" id="UP001501600">
    <property type="component" value="Unassembled WGS sequence"/>
</dbReference>
<sequence>MNSAIAVGEVRHDRLRPPRHRFRYAMHMLALDLDELPELASMWRRPWFGLRRRDYLGQGPLKAAVLDRMSELSGQRLEGRVLMLCQIRCFGIYFSPVNFYLLDQGSGWSYLLAEVSNTPWNERHCYLVPLSSGERAHSKAFHVSPFMPMALDYHWTVRCDEEQIRIGIDCRDPKRQFFAEVNLKPEPLNPTNLRRVIRRTPMMSVKILAGIYLEAIKLWRKGARFHPHPKQQGVDP</sequence>
<keyword evidence="2" id="KW-1185">Reference proteome</keyword>
<protein>
    <submittedName>
        <fullName evidence="1">DUF1365 domain-containing protein</fullName>
    </submittedName>
</protein>
<gene>
    <name evidence="1" type="ORF">GCM10025772_14650</name>
</gene>
<comment type="caution">
    <text evidence="1">The sequence shown here is derived from an EMBL/GenBank/DDBJ whole genome shotgun (WGS) entry which is preliminary data.</text>
</comment>
<name>A0ABP9S4B1_9GAMM</name>
<evidence type="ECO:0000313" key="1">
    <source>
        <dbReference type="EMBL" id="GAA5190310.1"/>
    </source>
</evidence>
<dbReference type="InterPro" id="IPR010775">
    <property type="entry name" value="DUF1365"/>
</dbReference>
<evidence type="ECO:0000313" key="2">
    <source>
        <dbReference type="Proteomes" id="UP001501600"/>
    </source>
</evidence>
<proteinExistence type="predicted"/>
<dbReference type="EMBL" id="BAABLF010000008">
    <property type="protein sequence ID" value="GAA5190310.1"/>
    <property type="molecule type" value="Genomic_DNA"/>
</dbReference>
<accession>A0ABP9S4B1</accession>
<organism evidence="1 2">
    <name type="scientific">Ferrimonas gelatinilytica</name>
    <dbReference type="NCBI Taxonomy" id="1255257"/>
    <lineage>
        <taxon>Bacteria</taxon>
        <taxon>Pseudomonadati</taxon>
        <taxon>Pseudomonadota</taxon>
        <taxon>Gammaproteobacteria</taxon>
        <taxon>Alteromonadales</taxon>
        <taxon>Ferrimonadaceae</taxon>
        <taxon>Ferrimonas</taxon>
    </lineage>
</organism>
<dbReference type="PANTHER" id="PTHR33973:SF4">
    <property type="entry name" value="OS07G0153300 PROTEIN"/>
    <property type="match status" value="1"/>
</dbReference>
<dbReference type="PANTHER" id="PTHR33973">
    <property type="entry name" value="OS07G0153300 PROTEIN"/>
    <property type="match status" value="1"/>
</dbReference>